<accession>A0A4R8UC64</accession>
<sequence>MTHAGERELNRWRSPAIPAALKRNTQWRSNGITGGSQGIKYSNWLCGLIVMPGETYLDGFAGSGAISEGIIRAGGRSYAIEREPAYAELIELRFAALDRG</sequence>
<gene>
    <name evidence="1" type="ORF">E3O23_12675</name>
</gene>
<protein>
    <recommendedName>
        <fullName evidence="3">DNA methylase N-4/N-6 domain-containing protein</fullName>
    </recommendedName>
</protein>
<dbReference type="Proteomes" id="UP000297866">
    <property type="component" value="Unassembled WGS sequence"/>
</dbReference>
<dbReference type="InterPro" id="IPR029063">
    <property type="entry name" value="SAM-dependent_MTases_sf"/>
</dbReference>
<dbReference type="RefSeq" id="WP_134491557.1">
    <property type="nucleotide sequence ID" value="NZ_SOEZ01000060.1"/>
</dbReference>
<keyword evidence="2" id="KW-1185">Reference proteome</keyword>
<evidence type="ECO:0008006" key="3">
    <source>
        <dbReference type="Google" id="ProtNLM"/>
    </source>
</evidence>
<dbReference type="SUPFAM" id="SSF53335">
    <property type="entry name" value="S-adenosyl-L-methionine-dependent methyltransferases"/>
    <property type="match status" value="1"/>
</dbReference>
<comment type="caution">
    <text evidence="1">The sequence shown here is derived from an EMBL/GenBank/DDBJ whole genome shotgun (WGS) entry which is preliminary data.</text>
</comment>
<proteinExistence type="predicted"/>
<reference evidence="1 2" key="1">
    <citation type="submission" date="2019-03" db="EMBL/GenBank/DDBJ databases">
        <title>Genomics of glacier-inhabiting Cryobacterium strains.</title>
        <authorList>
            <person name="Liu Q."/>
            <person name="Xin Y.-H."/>
        </authorList>
    </citation>
    <scope>NUCLEOTIDE SEQUENCE [LARGE SCALE GENOMIC DNA]</scope>
    <source>
        <strain evidence="1 2">Sr47</strain>
    </source>
</reference>
<dbReference type="OrthoDB" id="9773060at2"/>
<dbReference type="EMBL" id="SOEZ01000060">
    <property type="protein sequence ID" value="TFB48914.1"/>
    <property type="molecule type" value="Genomic_DNA"/>
</dbReference>
<name>A0A4R8UC64_9MICO</name>
<evidence type="ECO:0000313" key="2">
    <source>
        <dbReference type="Proteomes" id="UP000297866"/>
    </source>
</evidence>
<evidence type="ECO:0000313" key="1">
    <source>
        <dbReference type="EMBL" id="TFB48914.1"/>
    </source>
</evidence>
<dbReference type="Gene3D" id="3.40.50.150">
    <property type="entry name" value="Vaccinia Virus protein VP39"/>
    <property type="match status" value="1"/>
</dbReference>
<dbReference type="AlphaFoldDB" id="A0A4R8UC64"/>
<organism evidence="1 2">
    <name type="scientific">Cryobacterium tagatosivorans</name>
    <dbReference type="NCBI Taxonomy" id="1259199"/>
    <lineage>
        <taxon>Bacteria</taxon>
        <taxon>Bacillati</taxon>
        <taxon>Actinomycetota</taxon>
        <taxon>Actinomycetes</taxon>
        <taxon>Micrococcales</taxon>
        <taxon>Microbacteriaceae</taxon>
        <taxon>Cryobacterium</taxon>
    </lineage>
</organism>